<evidence type="ECO:0000313" key="4">
    <source>
        <dbReference type="EMBL" id="ACB32650.1"/>
    </source>
</evidence>
<feature type="compositionally biased region" description="Basic and acidic residues" evidence="1">
    <location>
        <begin position="220"/>
        <end position="235"/>
    </location>
</feature>
<feature type="domain" description="DUF2726" evidence="3">
    <location>
        <begin position="62"/>
        <end position="177"/>
    </location>
</feature>
<keyword evidence="2" id="KW-1133">Transmembrane helix</keyword>
<protein>
    <recommendedName>
        <fullName evidence="3">DUF2726 domain-containing protein</fullName>
    </recommendedName>
</protein>
<dbReference type="eggNOG" id="ENOG5032R3D">
    <property type="taxonomic scope" value="Bacteria"/>
</dbReference>
<organism evidence="4 5">
    <name type="scientific">Leptothrix cholodnii (strain ATCC 51168 / LMG 8142 / SP-6)</name>
    <name type="common">Leptothrix discophora (strain SP-6)</name>
    <dbReference type="NCBI Taxonomy" id="395495"/>
    <lineage>
        <taxon>Bacteria</taxon>
        <taxon>Pseudomonadati</taxon>
        <taxon>Pseudomonadota</taxon>
        <taxon>Betaproteobacteria</taxon>
        <taxon>Burkholderiales</taxon>
        <taxon>Sphaerotilaceae</taxon>
        <taxon>Leptothrix</taxon>
    </lineage>
</organism>
<dbReference type="RefSeq" id="WP_012345412.1">
    <property type="nucleotide sequence ID" value="NC_010524.1"/>
</dbReference>
<feature type="region of interest" description="Disordered" evidence="1">
    <location>
        <begin position="176"/>
        <end position="275"/>
    </location>
</feature>
<evidence type="ECO:0000256" key="2">
    <source>
        <dbReference type="SAM" id="Phobius"/>
    </source>
</evidence>
<evidence type="ECO:0000256" key="1">
    <source>
        <dbReference type="SAM" id="MobiDB-lite"/>
    </source>
</evidence>
<proteinExistence type="predicted"/>
<gene>
    <name evidence="4" type="ordered locus">Lcho_0375</name>
</gene>
<keyword evidence="2" id="KW-0812">Transmembrane</keyword>
<evidence type="ECO:0000313" key="5">
    <source>
        <dbReference type="Proteomes" id="UP000001693"/>
    </source>
</evidence>
<dbReference type="KEGG" id="lch:Lcho_0375"/>
<dbReference type="Pfam" id="PF10881">
    <property type="entry name" value="DUF2726"/>
    <property type="match status" value="1"/>
</dbReference>
<dbReference type="STRING" id="395495.Lcho_0375"/>
<evidence type="ECO:0000259" key="3">
    <source>
        <dbReference type="Pfam" id="PF10881"/>
    </source>
</evidence>
<keyword evidence="5" id="KW-1185">Reference proteome</keyword>
<accession>B1XX04</accession>
<dbReference type="Proteomes" id="UP000001693">
    <property type="component" value="Chromosome"/>
</dbReference>
<feature type="transmembrane region" description="Helical" evidence="2">
    <location>
        <begin position="12"/>
        <end position="28"/>
    </location>
</feature>
<name>B1XX04_LEPCP</name>
<dbReference type="OrthoDB" id="8909853at2"/>
<dbReference type="InterPro" id="IPR024402">
    <property type="entry name" value="DUF2726"/>
</dbReference>
<sequence length="275" mass="30114">MDFSVLESTPFILVALSAIGVALLYWAWRRSHVNKASAPPAGRPRTLDAVDTVIGWPPDATRVLTVRHQRAYEVLSRALPDHLILAQVPISHFIKVPTRHSYVEWLRRVGHVCVDLMICDSASNVLAVVEVRQSERVETERARKRHLRVERVLRAAGIPLHVWNEALLPDPSAVRKAFAPDTESDERDAGPDTSPLEQPLHGSGGRLRGRVPADADDESPGSREPPRSTWFDELHATQPNSLDGADVTTHDIGHPGASAGGGLHPATRGAVPSHR</sequence>
<reference evidence="4 5" key="1">
    <citation type="submission" date="2008-03" db="EMBL/GenBank/DDBJ databases">
        <title>Complete sequence of Leptothrix cholodnii SP-6.</title>
        <authorList>
            <consortium name="US DOE Joint Genome Institute"/>
            <person name="Copeland A."/>
            <person name="Lucas S."/>
            <person name="Lapidus A."/>
            <person name="Glavina del Rio T."/>
            <person name="Dalin E."/>
            <person name="Tice H."/>
            <person name="Bruce D."/>
            <person name="Goodwin L."/>
            <person name="Pitluck S."/>
            <person name="Chertkov O."/>
            <person name="Brettin T."/>
            <person name="Detter J.C."/>
            <person name="Han C."/>
            <person name="Kuske C.R."/>
            <person name="Schmutz J."/>
            <person name="Larimer F."/>
            <person name="Land M."/>
            <person name="Hauser L."/>
            <person name="Kyrpides N."/>
            <person name="Lykidis A."/>
            <person name="Emerson D."/>
            <person name="Richardson P."/>
        </authorList>
    </citation>
    <scope>NUCLEOTIDE SEQUENCE [LARGE SCALE GENOMIC DNA]</scope>
    <source>
        <strain evidence="5">ATCC 51168 / LMG 8142 / SP-6</strain>
    </source>
</reference>
<keyword evidence="2" id="KW-0472">Membrane</keyword>
<dbReference type="HOGENOM" id="CLU_1041355_0_0_4"/>
<dbReference type="EMBL" id="CP001013">
    <property type="protein sequence ID" value="ACB32650.1"/>
    <property type="molecule type" value="Genomic_DNA"/>
</dbReference>
<dbReference type="AlphaFoldDB" id="B1XX04"/>